<reference evidence="3" key="1">
    <citation type="submission" date="2016-10" db="EMBL/GenBank/DDBJ databases">
        <authorList>
            <person name="Varghese N."/>
            <person name="Submissions S."/>
        </authorList>
    </citation>
    <scope>NUCLEOTIDE SEQUENCE [LARGE SCALE GENOMIC DNA]</scope>
    <source>
        <strain evidence="3">CGMCC 1.10121</strain>
    </source>
</reference>
<gene>
    <name evidence="2" type="ORF">SAMN04487948_1403</name>
</gene>
<feature type="compositionally biased region" description="Polar residues" evidence="1">
    <location>
        <begin position="31"/>
        <end position="46"/>
    </location>
</feature>
<proteinExistence type="predicted"/>
<organism evidence="2 3">
    <name type="scientific">Halogranum amylolyticum</name>
    <dbReference type="NCBI Taxonomy" id="660520"/>
    <lineage>
        <taxon>Archaea</taxon>
        <taxon>Methanobacteriati</taxon>
        <taxon>Methanobacteriota</taxon>
        <taxon>Stenosarchaea group</taxon>
        <taxon>Halobacteria</taxon>
        <taxon>Halobacteriales</taxon>
        <taxon>Haloferacaceae</taxon>
    </lineage>
</organism>
<accession>A0A1H8WS65</accession>
<feature type="region of interest" description="Disordered" evidence="1">
    <location>
        <begin position="31"/>
        <end position="106"/>
    </location>
</feature>
<keyword evidence="3" id="KW-1185">Reference proteome</keyword>
<evidence type="ECO:0000313" key="3">
    <source>
        <dbReference type="Proteomes" id="UP000199126"/>
    </source>
</evidence>
<name>A0A1H8WS65_9EURY</name>
<dbReference type="AlphaFoldDB" id="A0A1H8WS65"/>
<dbReference type="Proteomes" id="UP000199126">
    <property type="component" value="Unassembled WGS sequence"/>
</dbReference>
<evidence type="ECO:0000256" key="1">
    <source>
        <dbReference type="SAM" id="MobiDB-lite"/>
    </source>
</evidence>
<dbReference type="EMBL" id="FODV01000040">
    <property type="protein sequence ID" value="SEP30520.1"/>
    <property type="molecule type" value="Genomic_DNA"/>
</dbReference>
<evidence type="ECO:0000313" key="2">
    <source>
        <dbReference type="EMBL" id="SEP30520.1"/>
    </source>
</evidence>
<protein>
    <submittedName>
        <fullName evidence="2">Uncharacterized protein</fullName>
    </submittedName>
</protein>
<sequence length="213" mass="22675">MNPSHTVFVLVVVLLLGTVGFEYGLVPTTADSADVSVSTPPDSRSTLPDDESTPTDRLTTSVEDDSTAPDSLEPTTTPSKSVESVALDAPSAESPTARPDAETDPNVRLRVGRIAACGSTCRDVTAHLHNDGSTALTNVDVSTTVYTGDEVVWADTDRVGRIDAGDRYTTTKRMQVGYGEILQIRSNDGAIRVETVVESDEGSTVVSEERRVF</sequence>
<feature type="compositionally biased region" description="Polar residues" evidence="1">
    <location>
        <begin position="73"/>
        <end position="82"/>
    </location>
</feature>